<evidence type="ECO:0000313" key="1">
    <source>
        <dbReference type="EMBL" id="KAG0439629.1"/>
    </source>
</evidence>
<gene>
    <name evidence="1" type="ORF">HPB47_016577</name>
</gene>
<evidence type="ECO:0000313" key="2">
    <source>
        <dbReference type="Proteomes" id="UP000805193"/>
    </source>
</evidence>
<dbReference type="Proteomes" id="UP000805193">
    <property type="component" value="Unassembled WGS sequence"/>
</dbReference>
<reference evidence="1 2" key="1">
    <citation type="journal article" date="2020" name="Cell">
        <title>Large-Scale Comparative Analyses of Tick Genomes Elucidate Their Genetic Diversity and Vector Capacities.</title>
        <authorList>
            <consortium name="Tick Genome and Microbiome Consortium (TIGMIC)"/>
            <person name="Jia N."/>
            <person name="Wang J."/>
            <person name="Shi W."/>
            <person name="Du L."/>
            <person name="Sun Y."/>
            <person name="Zhan W."/>
            <person name="Jiang J.F."/>
            <person name="Wang Q."/>
            <person name="Zhang B."/>
            <person name="Ji P."/>
            <person name="Bell-Sakyi L."/>
            <person name="Cui X.M."/>
            <person name="Yuan T.T."/>
            <person name="Jiang B.G."/>
            <person name="Yang W.F."/>
            <person name="Lam T.T."/>
            <person name="Chang Q.C."/>
            <person name="Ding S.J."/>
            <person name="Wang X.J."/>
            <person name="Zhu J.G."/>
            <person name="Ruan X.D."/>
            <person name="Zhao L."/>
            <person name="Wei J.T."/>
            <person name="Ye R.Z."/>
            <person name="Que T.C."/>
            <person name="Du C.H."/>
            <person name="Zhou Y.H."/>
            <person name="Cheng J.X."/>
            <person name="Dai P.F."/>
            <person name="Guo W.B."/>
            <person name="Han X.H."/>
            <person name="Huang E.J."/>
            <person name="Li L.F."/>
            <person name="Wei W."/>
            <person name="Gao Y.C."/>
            <person name="Liu J.Z."/>
            <person name="Shao H.Z."/>
            <person name="Wang X."/>
            <person name="Wang C.C."/>
            <person name="Yang T.C."/>
            <person name="Huo Q.B."/>
            <person name="Li W."/>
            <person name="Chen H.Y."/>
            <person name="Chen S.E."/>
            <person name="Zhou L.G."/>
            <person name="Ni X.B."/>
            <person name="Tian J.H."/>
            <person name="Sheng Y."/>
            <person name="Liu T."/>
            <person name="Pan Y.S."/>
            <person name="Xia L.Y."/>
            <person name="Li J."/>
            <person name="Zhao F."/>
            <person name="Cao W.C."/>
        </authorList>
    </citation>
    <scope>NUCLEOTIDE SEQUENCE [LARGE SCALE GENOMIC DNA]</scope>
    <source>
        <strain evidence="1">Iper-2018</strain>
    </source>
</reference>
<dbReference type="EMBL" id="JABSTQ010005306">
    <property type="protein sequence ID" value="KAG0439629.1"/>
    <property type="molecule type" value="Genomic_DNA"/>
</dbReference>
<accession>A0AC60QQN7</accession>
<protein>
    <submittedName>
        <fullName evidence="1">Uncharacterized protein</fullName>
    </submittedName>
</protein>
<organism evidence="1 2">
    <name type="scientific">Ixodes persulcatus</name>
    <name type="common">Taiga tick</name>
    <dbReference type="NCBI Taxonomy" id="34615"/>
    <lineage>
        <taxon>Eukaryota</taxon>
        <taxon>Metazoa</taxon>
        <taxon>Ecdysozoa</taxon>
        <taxon>Arthropoda</taxon>
        <taxon>Chelicerata</taxon>
        <taxon>Arachnida</taxon>
        <taxon>Acari</taxon>
        <taxon>Parasitiformes</taxon>
        <taxon>Ixodida</taxon>
        <taxon>Ixodoidea</taxon>
        <taxon>Ixodidae</taxon>
        <taxon>Ixodinae</taxon>
        <taxon>Ixodes</taxon>
    </lineage>
</organism>
<name>A0AC60QQN7_IXOPE</name>
<sequence>MKELNIKAESYAINLKRQNWNKLCHKTCGKVSVSKTWKLLRALIDPNGTRTATNHHINKSIHLAERSKEDVIQLLAHKYLCTDPPEDQPEYEGEPKEELHRPITAEELRAELTLMKKTAAPCPDSITARHLFNLDEDTIAQLVEHFNREYLDLGVHNTVEEAWEAQKLAQMRRLNRRANGKWLLAQLGLTIPGGQQEPLEDLTLDMRKKMSPDRLDAKMEHAVFRAGRASDAGPGCITRWLPAALAREARRMRAIADDRSTTPCGVMSEESDSVVEKLIEGIRPHP</sequence>
<proteinExistence type="predicted"/>
<comment type="caution">
    <text evidence="1">The sequence shown here is derived from an EMBL/GenBank/DDBJ whole genome shotgun (WGS) entry which is preliminary data.</text>
</comment>
<keyword evidence="2" id="KW-1185">Reference proteome</keyword>